<gene>
    <name evidence="1" type="ORF">ACFFPI_15450</name>
</gene>
<sequence>MAASVRGDEPRVPGVAGAEGAGMVREAIVVDKAARMAIVLTTRLRLSPQRGFVDAPAPSAT</sequence>
<name>A0ABV5UTG1_9MICC</name>
<protein>
    <submittedName>
        <fullName evidence="1">Uncharacterized protein</fullName>
    </submittedName>
</protein>
<dbReference type="RefSeq" id="WP_345046661.1">
    <property type="nucleotide sequence ID" value="NZ_BAABED010000001.1"/>
</dbReference>
<evidence type="ECO:0000313" key="1">
    <source>
        <dbReference type="EMBL" id="MFB9715500.1"/>
    </source>
</evidence>
<comment type="caution">
    <text evidence="1">The sequence shown here is derived from an EMBL/GenBank/DDBJ whole genome shotgun (WGS) entry which is preliminary data.</text>
</comment>
<proteinExistence type="predicted"/>
<organism evidence="1 2">
    <name type="scientific">Arthrobacter methylotrophus</name>
    <dbReference type="NCBI Taxonomy" id="121291"/>
    <lineage>
        <taxon>Bacteria</taxon>
        <taxon>Bacillati</taxon>
        <taxon>Actinomycetota</taxon>
        <taxon>Actinomycetes</taxon>
        <taxon>Micrococcales</taxon>
        <taxon>Micrococcaceae</taxon>
        <taxon>Arthrobacter</taxon>
    </lineage>
</organism>
<dbReference type="Proteomes" id="UP001589536">
    <property type="component" value="Unassembled WGS sequence"/>
</dbReference>
<dbReference type="EMBL" id="JBHMBH010000031">
    <property type="protein sequence ID" value="MFB9715500.1"/>
    <property type="molecule type" value="Genomic_DNA"/>
</dbReference>
<keyword evidence="2" id="KW-1185">Reference proteome</keyword>
<accession>A0ABV5UTG1</accession>
<reference evidence="1 2" key="1">
    <citation type="submission" date="2024-09" db="EMBL/GenBank/DDBJ databases">
        <authorList>
            <person name="Sun Q."/>
            <person name="Mori K."/>
        </authorList>
    </citation>
    <scope>NUCLEOTIDE SEQUENCE [LARGE SCALE GENOMIC DNA]</scope>
    <source>
        <strain evidence="1 2">JCM 13519</strain>
    </source>
</reference>
<evidence type="ECO:0000313" key="2">
    <source>
        <dbReference type="Proteomes" id="UP001589536"/>
    </source>
</evidence>